<dbReference type="EMBL" id="OK499982">
    <property type="protein sequence ID" value="UGO47537.1"/>
    <property type="molecule type" value="Genomic_DNA"/>
</dbReference>
<organism evidence="1 2">
    <name type="scientific">Morganella phage vB_MmoP_Lilpapawes</name>
    <dbReference type="NCBI Taxonomy" id="2894803"/>
    <lineage>
        <taxon>Viruses</taxon>
        <taxon>Duplodnaviria</taxon>
        <taxon>Heunggongvirae</taxon>
        <taxon>Uroviricota</taxon>
        <taxon>Caudoviricetes</taxon>
        <taxon>Autographivirales</taxon>
        <taxon>Autotranscriptaviridae</taxon>
        <taxon>Studiervirinae</taxon>
        <taxon>Minipunavirus</taxon>
        <taxon>Minipunavirus lilpapawes</taxon>
    </lineage>
</organism>
<proteinExistence type="predicted"/>
<evidence type="ECO:0000313" key="2">
    <source>
        <dbReference type="Proteomes" id="UP000827755"/>
    </source>
</evidence>
<dbReference type="Proteomes" id="UP000827755">
    <property type="component" value="Segment"/>
</dbReference>
<gene>
    <name evidence="1" type="ORF">LILPAPAWES_6</name>
</gene>
<sequence length="154" mass="18323">MEIVQTESLIKAWRKHHELDLKLIREGTHPKVYLLSRAEMRLVRDSMKEAALSNPLVWESAMNTLRDIYWINYHGYRTEIREIPQADKPLSYWSGLSIISHIRKTYPEVLTEELKEAIMWNKELEKQPPNGSVIAVKRDGHKRRGFIRRLFSIW</sequence>
<reference evidence="1" key="1">
    <citation type="submission" date="2021-10" db="EMBL/GenBank/DDBJ databases">
        <authorList>
            <person name="Larson W."/>
            <person name="Thurgood T.L."/>
            <person name="Rodriguez A."/>
            <person name="Sharma R."/>
            <person name="Kruger J."/>
            <person name="Davis K."/>
            <person name="Findley J."/>
            <person name="Grose J.H."/>
        </authorList>
    </citation>
    <scope>NUCLEOTIDE SEQUENCE</scope>
</reference>
<keyword evidence="2" id="KW-1185">Reference proteome</keyword>
<accession>A0AAE9CBE6</accession>
<name>A0AAE9CBE6_9CAUD</name>
<protein>
    <submittedName>
        <fullName evidence="1">Uncharacterized protein</fullName>
    </submittedName>
</protein>
<evidence type="ECO:0000313" key="1">
    <source>
        <dbReference type="EMBL" id="UGO47537.1"/>
    </source>
</evidence>